<proteinExistence type="predicted"/>
<keyword evidence="7" id="KW-1185">Reference proteome</keyword>
<evidence type="ECO:0000256" key="2">
    <source>
        <dbReference type="ARBA" id="ARBA00023172"/>
    </source>
</evidence>
<gene>
    <name evidence="6" type="ORF">SAMN02745244_01607</name>
</gene>
<name>A0A1M6G464_9ACTN</name>
<dbReference type="EMBL" id="FQZG01000024">
    <property type="protein sequence ID" value="SHJ04690.1"/>
    <property type="molecule type" value="Genomic_DNA"/>
</dbReference>
<dbReference type="PROSITE" id="PS51900">
    <property type="entry name" value="CB"/>
    <property type="match status" value="1"/>
</dbReference>
<organism evidence="6 7">
    <name type="scientific">Tessaracoccus bendigoensis DSM 12906</name>
    <dbReference type="NCBI Taxonomy" id="1123357"/>
    <lineage>
        <taxon>Bacteria</taxon>
        <taxon>Bacillati</taxon>
        <taxon>Actinomycetota</taxon>
        <taxon>Actinomycetes</taxon>
        <taxon>Propionibacteriales</taxon>
        <taxon>Propionibacteriaceae</taxon>
        <taxon>Tessaracoccus</taxon>
    </lineage>
</organism>
<dbReference type="GO" id="GO:0006310">
    <property type="term" value="P:DNA recombination"/>
    <property type="evidence" value="ECO:0007669"/>
    <property type="project" value="UniProtKB-KW"/>
</dbReference>
<dbReference type="GO" id="GO:0003677">
    <property type="term" value="F:DNA binding"/>
    <property type="evidence" value="ECO:0007669"/>
    <property type="project" value="UniProtKB-UniRule"/>
</dbReference>
<dbReference type="InterPro" id="IPR004107">
    <property type="entry name" value="Integrase_SAM-like_N"/>
</dbReference>
<dbReference type="Pfam" id="PF02899">
    <property type="entry name" value="Phage_int_SAM_1"/>
    <property type="match status" value="1"/>
</dbReference>
<evidence type="ECO:0000256" key="4">
    <source>
        <dbReference type="SAM" id="MobiDB-lite"/>
    </source>
</evidence>
<evidence type="ECO:0000313" key="6">
    <source>
        <dbReference type="EMBL" id="SHJ04690.1"/>
    </source>
</evidence>
<dbReference type="GO" id="GO:0015074">
    <property type="term" value="P:DNA integration"/>
    <property type="evidence" value="ECO:0007669"/>
    <property type="project" value="InterPro"/>
</dbReference>
<dbReference type="InterPro" id="IPR044068">
    <property type="entry name" value="CB"/>
</dbReference>
<sequence length="628" mass="68799">MSALTSPAWRDHPTITAGEPLLPPPGTLVVPGGARFEDDTWDLSPLCPRPTTRWIVLHFTHVPAVLRPDIKHFFHLLLTIDTPLEQLDRPASARKRLSPSTLTTLFQDLRPFLSWLEARGTRALDEVTEQDLYEYAEQVASAPVGQNPKSRRLFALSRLWLMAPYLRRSGRLRQPFWEREGIEQIVGKSEWTAENKSVPIHPVTMSAVLVWCLRLIEDAPHVVSLLRTPNPAATGPLGGAAPIPTGGTWTGEVTPRQVDPLRRSLTTACLITIAYLAGMRADEVLGLRRGCCTPTMDGGRPSGAYAIRGRTYKSAVADGRCIPAGVERDVPWAAIKPVADAIAVMEALHTEDLLFSDSLFKARLKPTVVLDPGAPSSSRVRESIAHLTAWCNRRAVELNRPGEAIPADPDGNISLRRLRRTLAWFIYRRPRGRVALGVQYGHLHAATTDGYGGRVSAGLRDLFPMEETFAISDTLHRAADHLQTHPTVSGPAAGRYRAAVTEYQHRYQGLSLTPKQTAALLANPDLRVHDAAGQTLACCFDARKALCRKATSPTTASTTPDLTACEDRCANIARTDRHIAAVQADLAALQAELAAPLTPAPLRHRIELQISRREAIIQAHHDTPAGPP</sequence>
<dbReference type="AlphaFoldDB" id="A0A1M6G464"/>
<feature type="region of interest" description="Disordered" evidence="4">
    <location>
        <begin position="1"/>
        <end position="24"/>
    </location>
</feature>
<reference evidence="6 7" key="1">
    <citation type="submission" date="2016-11" db="EMBL/GenBank/DDBJ databases">
        <authorList>
            <person name="Jaros S."/>
            <person name="Januszkiewicz K."/>
            <person name="Wedrychowicz H."/>
        </authorList>
    </citation>
    <scope>NUCLEOTIDE SEQUENCE [LARGE SCALE GENOMIC DNA]</scope>
    <source>
        <strain evidence="6 7">DSM 12906</strain>
    </source>
</reference>
<dbReference type="InterPro" id="IPR010998">
    <property type="entry name" value="Integrase_recombinase_N"/>
</dbReference>
<dbReference type="STRING" id="1123357.SAMN02745244_01607"/>
<keyword evidence="1 3" id="KW-0238">DNA-binding</keyword>
<evidence type="ECO:0000256" key="3">
    <source>
        <dbReference type="PROSITE-ProRule" id="PRU01248"/>
    </source>
</evidence>
<feature type="domain" description="Core-binding (CB)" evidence="5">
    <location>
        <begin position="64"/>
        <end position="161"/>
    </location>
</feature>
<dbReference type="Proteomes" id="UP000184512">
    <property type="component" value="Unassembled WGS sequence"/>
</dbReference>
<dbReference type="RefSeq" id="WP_217652173.1">
    <property type="nucleotide sequence ID" value="NZ_FQZG01000024.1"/>
</dbReference>
<dbReference type="InterPro" id="IPR013762">
    <property type="entry name" value="Integrase-like_cat_sf"/>
</dbReference>
<evidence type="ECO:0000256" key="1">
    <source>
        <dbReference type="ARBA" id="ARBA00023125"/>
    </source>
</evidence>
<accession>A0A1M6G464</accession>
<dbReference type="Gene3D" id="1.10.150.130">
    <property type="match status" value="1"/>
</dbReference>
<evidence type="ECO:0000259" key="5">
    <source>
        <dbReference type="PROSITE" id="PS51900"/>
    </source>
</evidence>
<keyword evidence="2" id="KW-0233">DNA recombination</keyword>
<protein>
    <submittedName>
        <fullName evidence="6">Phage integrase, N-terminal SAM-like domain</fullName>
    </submittedName>
</protein>
<evidence type="ECO:0000313" key="7">
    <source>
        <dbReference type="Proteomes" id="UP000184512"/>
    </source>
</evidence>
<dbReference type="Gene3D" id="1.10.443.10">
    <property type="entry name" value="Intergrase catalytic core"/>
    <property type="match status" value="1"/>
</dbReference>
<dbReference type="SUPFAM" id="SSF56349">
    <property type="entry name" value="DNA breaking-rejoining enzymes"/>
    <property type="match status" value="1"/>
</dbReference>
<dbReference type="InterPro" id="IPR011010">
    <property type="entry name" value="DNA_brk_join_enz"/>
</dbReference>